<dbReference type="EMBL" id="JACWLN010000008">
    <property type="protein sequence ID" value="MBD1261992.1"/>
    <property type="molecule type" value="Genomic_DNA"/>
</dbReference>
<evidence type="ECO:0000313" key="4">
    <source>
        <dbReference type="Proteomes" id="UP000651837"/>
    </source>
</evidence>
<comment type="caution">
    <text evidence="2">The sequence shown here is derived from an EMBL/GenBank/DDBJ whole genome shotgun (WGS) entry which is preliminary data.</text>
</comment>
<evidence type="ECO:0000313" key="1">
    <source>
        <dbReference type="EMBL" id="MBD1261992.1"/>
    </source>
</evidence>
<dbReference type="Proteomes" id="UP000245667">
    <property type="component" value="Unassembled WGS sequence"/>
</dbReference>
<dbReference type="EMBL" id="QGGQ01000010">
    <property type="protein sequence ID" value="PWK21678.1"/>
    <property type="molecule type" value="Genomic_DNA"/>
</dbReference>
<keyword evidence="4" id="KW-1185">Reference proteome</keyword>
<gene>
    <name evidence="1" type="ORF">HZY62_15425</name>
    <name evidence="2" type="ORF">LX92_03457</name>
</gene>
<dbReference type="RefSeq" id="WP_109653274.1">
    <property type="nucleotide sequence ID" value="NZ_JACWLN010000008.1"/>
</dbReference>
<sequence>MAELRLKIKAELPVDASGKQITAQSELQAIVSYSRIVRVGGVDDDNTTIPDEVGLNERQFSLLKELSTEALIEDYSAETTVTLVIADSQGSKLLSFSKKMPTKERGSDVWNLNVEIAQELTKRIIESSTPKPPVVTDVMSAKAEFRPTIERKIFYKNYSLVVSTVEFRNLSQIKRKKYFGSADLDTSSAPLTVGANSLLSDINAASVNSISVNLQGQFDFTIQKQANDDAWVWILSGPQSFAGIVAFHPEKVAFRRVLWLPFDEKQFAEEEDANNAEVNGNEIPVDASEQEILNSPELFSDDPGTRCKPFSSPHRIVGERSFQTVLRVTQPEISSDAAAPKPPSARDLARIYEIDQSEYVYAAATTKTGDIGGTSGRGARLGNIRLSAISTNVLANLTSAAKAVSSLVTSKTKVTTQTTAEKILGEARAEIMRQPQGRRLLTSNRVLDWEDDTPAQAASLSYGHILEYRVRWRNNGYSLGNVLYSLPLAPRQTKQIVTVTSEITDSARRIESTTASEEIAQGTTREYGYTDAVQAGLSEWSKGGSKSKQTGVAGGFGAVLGPVVLGGGASHGTAQSSSWQEGGRNVSAIEQQSLRDAIRQYGESVRKLETVVIQEQTQEETTQAVSEVVRNPNYCHTLTIVYHEILRHLRVDTEVVGARECIFVPLPIKPFTINRMIRWRDSLTNVLMRPRLRWVMPYLEDVRDNFQNSEIAANRRADQPVTYISGSIYLRMAVDRPLDPEDENVFEKARWIALYPFVNRPIREIFDRLNRNKDQKDQIFQSDYAPSVARKWIDKIIIKINGGATLDGVDMTMASKYRYGQSFRVDFTCVPTVSLTRANLTNLKIVGDADYPLTIGSIANVERVSIRYTTNDFSRNVSSNKSAMDLIDVDTGNVDTEGADVSLPLNDWEKKHQRDIISTQVELLKKHLNEHLEHYHKHLWWNMDRDKLYMLLDTIYAVSEEDGRSVASVVERNPIAVMGNNLVYKVAGGAHLKINGHDTAQALNEYYVDSVPSGEPIRVSLPTAGVYAQALLDDCEACEEHFGSTEWILDDKEQELASLDPSMLSSRRSVIPDLTPSQMPASIINLQNAPNVPAPSGLSGTLDAITKAGVFGDMAGLEGTQANSKAAMDSAAQLATTFGAQAAEIRKQEIAAKVAKEKISVVKKAVDKGGYSPEAASEKIDKILDEMTDNKSNNRESSSELELLDKVNETGVNYSRNSPNGDNVSLSPGGIANLSEQLTGDESGLVLANFVTNQLSRWGAFGKEMKSLIDQSKARAIIVNTLRKSPTFQSKARTLGQRYRSFITDLEKVPLEKLENGTYTGKKFLQVIPGDTAGGYFIQGDGQFGYTDTIVYGSFNQSDFLTKSVPSLAHEVCHAIRAAKRQSASNLGAAIVDGVNEEIAVRIDEAKILREVDPKNKIGYNLQPEIHPGRVEREVAPGIGLSYLENIATGFKLSEAASKDGLDYSKQQDLRIAADSVFPSQPADTSDYSKAYFMKSKLINSWEEFHSATKRTDLDYETKRNQKIDEHVHNVMNSAVMYRSAF</sequence>
<evidence type="ECO:0000313" key="3">
    <source>
        <dbReference type="Proteomes" id="UP000245667"/>
    </source>
</evidence>
<protein>
    <submittedName>
        <fullName evidence="2">Uncharacterized protein</fullName>
    </submittedName>
</protein>
<evidence type="ECO:0000313" key="2">
    <source>
        <dbReference type="EMBL" id="PWK21678.1"/>
    </source>
</evidence>
<reference evidence="2 3" key="1">
    <citation type="submission" date="2018-05" db="EMBL/GenBank/DDBJ databases">
        <title>Genomic Encyclopedia of Archaeal and Bacterial Type Strains, Phase II (KMG-II): from individual species to whole genera.</title>
        <authorList>
            <person name="Goeker M."/>
        </authorList>
    </citation>
    <scope>NUCLEOTIDE SEQUENCE [LARGE SCALE GENOMIC DNA]</scope>
    <source>
        <strain evidence="2 3">DSM 23514</strain>
    </source>
</reference>
<dbReference type="OrthoDB" id="4312432at2"/>
<name>A0A316DW51_9FLAO</name>
<proteinExistence type="predicted"/>
<accession>A0A316DW51</accession>
<reference evidence="1 4" key="2">
    <citation type="submission" date="2020-07" db="EMBL/GenBank/DDBJ databases">
        <title>The draft genome sequence of Maribacter polysiphoniae KCTC 22021.</title>
        <authorList>
            <person name="Mu L."/>
        </authorList>
    </citation>
    <scope>NUCLEOTIDE SEQUENCE [LARGE SCALE GENOMIC DNA]</scope>
    <source>
        <strain evidence="1 4">KCTC 22021</strain>
    </source>
</reference>
<dbReference type="Proteomes" id="UP000651837">
    <property type="component" value="Unassembled WGS sequence"/>
</dbReference>
<organism evidence="2 3">
    <name type="scientific">Maribacter polysiphoniae</name>
    <dbReference type="NCBI Taxonomy" id="429344"/>
    <lineage>
        <taxon>Bacteria</taxon>
        <taxon>Pseudomonadati</taxon>
        <taxon>Bacteroidota</taxon>
        <taxon>Flavobacteriia</taxon>
        <taxon>Flavobacteriales</taxon>
        <taxon>Flavobacteriaceae</taxon>
        <taxon>Maribacter</taxon>
    </lineage>
</organism>